<feature type="transmembrane region" description="Helical" evidence="10">
    <location>
        <begin position="661"/>
        <end position="681"/>
    </location>
</feature>
<evidence type="ECO:0000256" key="3">
    <source>
        <dbReference type="ARBA" id="ARBA00022448"/>
    </source>
</evidence>
<dbReference type="AlphaFoldDB" id="A0A316UX72"/>
<feature type="transmembrane region" description="Helical" evidence="10">
    <location>
        <begin position="104"/>
        <end position="126"/>
    </location>
</feature>
<dbReference type="Proteomes" id="UP000245884">
    <property type="component" value="Unassembled WGS sequence"/>
</dbReference>
<feature type="transmembrane region" description="Helical" evidence="10">
    <location>
        <begin position="132"/>
        <end position="152"/>
    </location>
</feature>
<feature type="transmembrane region" description="Helical" evidence="10">
    <location>
        <begin position="357"/>
        <end position="376"/>
    </location>
</feature>
<feature type="transmembrane region" description="Helical" evidence="10">
    <location>
        <begin position="756"/>
        <end position="781"/>
    </location>
</feature>
<evidence type="ECO:0000256" key="5">
    <source>
        <dbReference type="ARBA" id="ARBA00022856"/>
    </source>
</evidence>
<keyword evidence="5" id="KW-0571">Peptide transport</keyword>
<keyword evidence="4 10" id="KW-0812">Transmembrane</keyword>
<name>A0A316UX72_9BASI</name>
<comment type="similarity">
    <text evidence="2">Belongs to the oligopeptide OPT transporter family.</text>
</comment>
<keyword evidence="8 10" id="KW-0472">Membrane</keyword>
<keyword evidence="6" id="KW-0653">Protein transport</keyword>
<evidence type="ECO:0000256" key="4">
    <source>
        <dbReference type="ARBA" id="ARBA00022692"/>
    </source>
</evidence>
<comment type="subcellular location">
    <subcellularLocation>
        <location evidence="1">Membrane</location>
        <topology evidence="1">Multi-pass membrane protein</topology>
    </subcellularLocation>
</comment>
<keyword evidence="3" id="KW-0813">Transport</keyword>
<feature type="transmembrane region" description="Helical" evidence="10">
    <location>
        <begin position="591"/>
        <end position="615"/>
    </location>
</feature>
<dbReference type="EMBL" id="KZ819662">
    <property type="protein sequence ID" value="PWN29917.1"/>
    <property type="molecule type" value="Genomic_DNA"/>
</dbReference>
<evidence type="ECO:0000256" key="6">
    <source>
        <dbReference type="ARBA" id="ARBA00022927"/>
    </source>
</evidence>
<dbReference type="RefSeq" id="XP_025364529.1">
    <property type="nucleotide sequence ID" value="XM_025509951.1"/>
</dbReference>
<evidence type="ECO:0000256" key="8">
    <source>
        <dbReference type="ARBA" id="ARBA00023136"/>
    </source>
</evidence>
<dbReference type="PANTHER" id="PTHR22601">
    <property type="entry name" value="ISP4 LIKE PROTEIN"/>
    <property type="match status" value="1"/>
</dbReference>
<accession>A0A316UX72</accession>
<evidence type="ECO:0000256" key="9">
    <source>
        <dbReference type="SAM" id="MobiDB-lite"/>
    </source>
</evidence>
<feature type="transmembrane region" description="Helical" evidence="10">
    <location>
        <begin position="557"/>
        <end position="579"/>
    </location>
</feature>
<dbReference type="OrthoDB" id="9986677at2759"/>
<feature type="compositionally biased region" description="Polar residues" evidence="9">
    <location>
        <begin position="11"/>
        <end position="37"/>
    </location>
</feature>
<keyword evidence="12" id="KW-1185">Reference proteome</keyword>
<dbReference type="InterPro" id="IPR004648">
    <property type="entry name" value="Oligpept_transpt"/>
</dbReference>
<evidence type="ECO:0000256" key="1">
    <source>
        <dbReference type="ARBA" id="ARBA00004141"/>
    </source>
</evidence>
<evidence type="ECO:0000313" key="12">
    <source>
        <dbReference type="Proteomes" id="UP000245884"/>
    </source>
</evidence>
<dbReference type="GO" id="GO:0035673">
    <property type="term" value="F:oligopeptide transmembrane transporter activity"/>
    <property type="evidence" value="ECO:0007669"/>
    <property type="project" value="InterPro"/>
</dbReference>
<feature type="region of interest" description="Disordered" evidence="9">
    <location>
        <begin position="1"/>
        <end position="52"/>
    </location>
</feature>
<dbReference type="InterPro" id="IPR004813">
    <property type="entry name" value="OPT"/>
</dbReference>
<feature type="compositionally biased region" description="Basic and acidic residues" evidence="9">
    <location>
        <begin position="41"/>
        <end position="52"/>
    </location>
</feature>
<evidence type="ECO:0000256" key="7">
    <source>
        <dbReference type="ARBA" id="ARBA00022989"/>
    </source>
</evidence>
<dbReference type="GeneID" id="37031774"/>
<feature type="transmembrane region" description="Helical" evidence="10">
    <location>
        <begin position="217"/>
        <end position="235"/>
    </location>
</feature>
<evidence type="ECO:0000256" key="10">
    <source>
        <dbReference type="SAM" id="Phobius"/>
    </source>
</evidence>
<proteinExistence type="inferred from homology"/>
<sequence>MAQEDRIESGDASSITLPAITQPQVTKETQSSETQTPIGERSNEKGVADKIKGSDQVKVTTEEYDELSGNNETVFDAAGEPIVVTGYDVSRYIVSTRDDGDPPLTFRCIVLGSLFSLLASTIHMIYTFKPAQAGVSGLFLQIVVWIFGQAWARFTPSPERFKSATVQRVLRFLNSGQPFLIKEHVIAALISGASSNAQAGIEIFAVERLYYNKNTDVLTALLGTFSVTTIGFVLAGFMRPLIVYPSEMVFWGTLPQVVLYQNLHHDMKNNRERVIKFTRWFSLAFLWEVVPAWIAPMASGLSVFCLASLRAPKDTQQVMTNVFGGAGSNEGLGLGNISLDWQYIQSGFLSLPFKQQANSWIGLAIGFIVMPALYYGNAWGAKSLPFMSTDLFTQDGRHFKLLSVIGDDFKVDRAKLAEVGLPRMTATTLWGFFTQNCAIGALITHVLLFYGSSVIKTLKHTRAGTLQDPHYQAMRKYKEVPFWWYGLVFSLSILAGVIVNAKGTTTLPVWGLFVALALGFFIAPFSAILLGLFGNSVATNGLSKMVAGIVHPASPLANLWFAAFSHQIVVLGLNLSNWLKIGQYTKVPHRVLFLAQMYASLLGAFFSYVIMATIVSREKPLLLNANQGDHTWSAAHIGGVNTASITWAMARDVYSLKGPYGIVPLGLLIGAGAPLLHFFVMKALKRFKERKGRNQGVHNRNAVSPSRFPIAAPIIIAYSGAYHSGITSQMMSTILVGVLSQYVMRTRRARWFNRWNYLLGAALDGGSETMIFVLSFAVLGAGGKAVRFPRWFGNLDQDKDGQYPDHCTVF</sequence>
<dbReference type="GO" id="GO:0016020">
    <property type="term" value="C:membrane"/>
    <property type="evidence" value="ECO:0007669"/>
    <property type="project" value="UniProtKB-SubCell"/>
</dbReference>
<dbReference type="NCBIfam" id="TIGR00728">
    <property type="entry name" value="OPT_sfam"/>
    <property type="match status" value="1"/>
</dbReference>
<dbReference type="Pfam" id="PF03169">
    <property type="entry name" value="OPT"/>
    <property type="match status" value="1"/>
</dbReference>
<protein>
    <submittedName>
        <fullName evidence="11">Peptide transporter MTD1</fullName>
    </submittedName>
</protein>
<gene>
    <name evidence="11" type="ORF">BDZ90DRAFT_925</name>
</gene>
<feature type="transmembrane region" description="Helical" evidence="10">
    <location>
        <begin position="513"/>
        <end position="537"/>
    </location>
</feature>
<organism evidence="11 12">
    <name type="scientific">Jaminaea rosea</name>
    <dbReference type="NCBI Taxonomy" id="1569628"/>
    <lineage>
        <taxon>Eukaryota</taxon>
        <taxon>Fungi</taxon>
        <taxon>Dikarya</taxon>
        <taxon>Basidiomycota</taxon>
        <taxon>Ustilaginomycotina</taxon>
        <taxon>Exobasidiomycetes</taxon>
        <taxon>Microstromatales</taxon>
        <taxon>Microstromatales incertae sedis</taxon>
        <taxon>Jaminaea</taxon>
    </lineage>
</organism>
<feature type="transmembrane region" description="Helical" evidence="10">
    <location>
        <begin position="280"/>
        <end position="309"/>
    </location>
</feature>
<feature type="transmembrane region" description="Helical" evidence="10">
    <location>
        <begin position="482"/>
        <end position="501"/>
    </location>
</feature>
<keyword evidence="7 10" id="KW-1133">Transmembrane helix</keyword>
<dbReference type="GO" id="GO:0015031">
    <property type="term" value="P:protein transport"/>
    <property type="evidence" value="ECO:0007669"/>
    <property type="project" value="UniProtKB-KW"/>
</dbReference>
<reference evidence="11 12" key="1">
    <citation type="journal article" date="2018" name="Mol. Biol. Evol.">
        <title>Broad Genomic Sampling Reveals a Smut Pathogenic Ancestry of the Fungal Clade Ustilaginomycotina.</title>
        <authorList>
            <person name="Kijpornyongpan T."/>
            <person name="Mondo S.J."/>
            <person name="Barry K."/>
            <person name="Sandor L."/>
            <person name="Lee J."/>
            <person name="Lipzen A."/>
            <person name="Pangilinan J."/>
            <person name="LaButti K."/>
            <person name="Hainaut M."/>
            <person name="Henrissat B."/>
            <person name="Grigoriev I.V."/>
            <person name="Spatafora J.W."/>
            <person name="Aime M.C."/>
        </authorList>
    </citation>
    <scope>NUCLEOTIDE SEQUENCE [LARGE SCALE GENOMIC DNA]</scope>
    <source>
        <strain evidence="11 12">MCA 5214</strain>
    </source>
</reference>
<evidence type="ECO:0000256" key="2">
    <source>
        <dbReference type="ARBA" id="ARBA00008807"/>
    </source>
</evidence>
<feature type="transmembrane region" description="Helical" evidence="10">
    <location>
        <begin position="429"/>
        <end position="450"/>
    </location>
</feature>
<evidence type="ECO:0000313" key="11">
    <source>
        <dbReference type="EMBL" id="PWN29917.1"/>
    </source>
</evidence>